<keyword evidence="6" id="KW-0547">Nucleotide-binding</keyword>
<dbReference type="SMART" id="SM00387">
    <property type="entry name" value="HATPase_c"/>
    <property type="match status" value="1"/>
</dbReference>
<organism evidence="6 7">
    <name type="scientific">Spirosoma endbachense</name>
    <dbReference type="NCBI Taxonomy" id="2666025"/>
    <lineage>
        <taxon>Bacteria</taxon>
        <taxon>Pseudomonadati</taxon>
        <taxon>Bacteroidota</taxon>
        <taxon>Cytophagia</taxon>
        <taxon>Cytophagales</taxon>
        <taxon>Cytophagaceae</taxon>
        <taxon>Spirosoma</taxon>
    </lineage>
</organism>
<dbReference type="EMBL" id="CP045997">
    <property type="protein sequence ID" value="QHV94559.1"/>
    <property type="molecule type" value="Genomic_DNA"/>
</dbReference>
<feature type="transmembrane region" description="Helical" evidence="4">
    <location>
        <begin position="7"/>
        <end position="26"/>
    </location>
</feature>
<accession>A0A6P1VSG2</accession>
<dbReference type="GO" id="GO:0000155">
    <property type="term" value="F:phosphorelay sensor kinase activity"/>
    <property type="evidence" value="ECO:0007669"/>
    <property type="project" value="TreeGrafter"/>
</dbReference>
<evidence type="ECO:0000313" key="7">
    <source>
        <dbReference type="Proteomes" id="UP000464577"/>
    </source>
</evidence>
<gene>
    <name evidence="6" type="ORF">GJR95_05805</name>
</gene>
<feature type="domain" description="Histidine kinase" evidence="5">
    <location>
        <begin position="225"/>
        <end position="438"/>
    </location>
</feature>
<keyword evidence="4" id="KW-0812">Transmembrane</keyword>
<reference evidence="6 7" key="1">
    <citation type="submission" date="2019-11" db="EMBL/GenBank/DDBJ databases">
        <title>Spirosoma endbachense sp. nov., isolated from a natural salt meadow.</title>
        <authorList>
            <person name="Rojas J."/>
            <person name="Ambika Manirajan B."/>
            <person name="Ratering S."/>
            <person name="Suarez C."/>
            <person name="Geissler-Plaum R."/>
            <person name="Schnell S."/>
        </authorList>
    </citation>
    <scope>NUCLEOTIDE SEQUENCE [LARGE SCALE GENOMIC DNA]</scope>
    <source>
        <strain evidence="6 7">I-24</strain>
    </source>
</reference>
<sequence length="438" mass="48637">MNTSYELGLPLRAGLLLLTMTGLAYALLTQQAVYWISGTLVVVGQVWTLIRYLNRQNRELTDFLEALRYHDFSSNLNAVHAPTSVRQARQLLNQISQTFSTLSREKEAQHLYLQNVLALVNTGILSFREDDQTIGWMNESLKRLLQVPYVKTLDGFRKRNEQLYGHLISLRPGENRVVKVSGRAILLSATAFTDDAGRSRLIAFQPVGEALDENEDQAYQKILRVLNHEIMNSVAPIASLADTLQKRLASGTIPTAEISTGITVIRNRSEGLLQFAQTYRSLSKFSAGSFRAVRVIDLFESVLTLLEPTLEQRGIEPDVIVAPTDLTIRADPPLVEQVLINLLTNAMDALHDWPNPTLALSASLNNEGRPVLAVTDNGVGISTELLDEVFVPFFTTKKKGNGIGLSLSRQIMHLHRGSIHVQSIVGHGSTFSLVFPME</sequence>
<evidence type="ECO:0000256" key="4">
    <source>
        <dbReference type="SAM" id="Phobius"/>
    </source>
</evidence>
<protein>
    <recommendedName>
        <fullName evidence="2">histidine kinase</fullName>
        <ecNumber evidence="2">2.7.13.3</ecNumber>
    </recommendedName>
</protein>
<dbReference type="SUPFAM" id="SSF55874">
    <property type="entry name" value="ATPase domain of HSP90 chaperone/DNA topoisomerase II/histidine kinase"/>
    <property type="match status" value="1"/>
</dbReference>
<dbReference type="Gene3D" id="3.30.565.10">
    <property type="entry name" value="Histidine kinase-like ATPase, C-terminal domain"/>
    <property type="match status" value="1"/>
</dbReference>
<dbReference type="Proteomes" id="UP000464577">
    <property type="component" value="Chromosome"/>
</dbReference>
<dbReference type="PANTHER" id="PTHR43547">
    <property type="entry name" value="TWO-COMPONENT HISTIDINE KINASE"/>
    <property type="match status" value="1"/>
</dbReference>
<dbReference type="InterPro" id="IPR005467">
    <property type="entry name" value="His_kinase_dom"/>
</dbReference>
<dbReference type="RefSeq" id="WP_162384978.1">
    <property type="nucleotide sequence ID" value="NZ_CP045997.1"/>
</dbReference>
<keyword evidence="4" id="KW-0472">Membrane</keyword>
<dbReference type="EC" id="2.7.13.3" evidence="2"/>
<dbReference type="AlphaFoldDB" id="A0A6P1VSG2"/>
<keyword evidence="4" id="KW-1133">Transmembrane helix</keyword>
<evidence type="ECO:0000313" key="6">
    <source>
        <dbReference type="EMBL" id="QHV94559.1"/>
    </source>
</evidence>
<name>A0A6P1VSG2_9BACT</name>
<evidence type="ECO:0000256" key="2">
    <source>
        <dbReference type="ARBA" id="ARBA00012438"/>
    </source>
</evidence>
<evidence type="ECO:0000256" key="1">
    <source>
        <dbReference type="ARBA" id="ARBA00000085"/>
    </source>
</evidence>
<dbReference type="InterPro" id="IPR004358">
    <property type="entry name" value="Sig_transdc_His_kin-like_C"/>
</dbReference>
<dbReference type="GO" id="GO:0005524">
    <property type="term" value="F:ATP binding"/>
    <property type="evidence" value="ECO:0007669"/>
    <property type="project" value="UniProtKB-KW"/>
</dbReference>
<dbReference type="InterPro" id="IPR003594">
    <property type="entry name" value="HATPase_dom"/>
</dbReference>
<evidence type="ECO:0000259" key="5">
    <source>
        <dbReference type="PROSITE" id="PS50109"/>
    </source>
</evidence>
<keyword evidence="3" id="KW-0597">Phosphoprotein</keyword>
<dbReference type="KEGG" id="senf:GJR95_05805"/>
<comment type="catalytic activity">
    <reaction evidence="1">
        <text>ATP + protein L-histidine = ADP + protein N-phospho-L-histidine.</text>
        <dbReference type="EC" id="2.7.13.3"/>
    </reaction>
</comment>
<keyword evidence="6" id="KW-0067">ATP-binding</keyword>
<dbReference type="PANTHER" id="PTHR43547:SF2">
    <property type="entry name" value="HYBRID SIGNAL TRANSDUCTION HISTIDINE KINASE C"/>
    <property type="match status" value="1"/>
</dbReference>
<dbReference type="PROSITE" id="PS50109">
    <property type="entry name" value="HIS_KIN"/>
    <property type="match status" value="1"/>
</dbReference>
<dbReference type="InterPro" id="IPR036890">
    <property type="entry name" value="HATPase_C_sf"/>
</dbReference>
<evidence type="ECO:0000256" key="3">
    <source>
        <dbReference type="ARBA" id="ARBA00022553"/>
    </source>
</evidence>
<proteinExistence type="predicted"/>
<dbReference type="PRINTS" id="PR00344">
    <property type="entry name" value="BCTRLSENSOR"/>
</dbReference>
<dbReference type="Pfam" id="PF02518">
    <property type="entry name" value="HATPase_c"/>
    <property type="match status" value="1"/>
</dbReference>
<keyword evidence="7" id="KW-1185">Reference proteome</keyword>